<accession>A0A835H6X6</accession>
<evidence type="ECO:0000313" key="2">
    <source>
        <dbReference type="Proteomes" id="UP000631114"/>
    </source>
</evidence>
<dbReference type="EMBL" id="JADFTS010000008">
    <property type="protein sequence ID" value="KAF9593984.1"/>
    <property type="molecule type" value="Genomic_DNA"/>
</dbReference>
<protein>
    <submittedName>
        <fullName evidence="1">Uncharacterized protein</fullName>
    </submittedName>
</protein>
<organism evidence="1 2">
    <name type="scientific">Coptis chinensis</name>
    <dbReference type="NCBI Taxonomy" id="261450"/>
    <lineage>
        <taxon>Eukaryota</taxon>
        <taxon>Viridiplantae</taxon>
        <taxon>Streptophyta</taxon>
        <taxon>Embryophyta</taxon>
        <taxon>Tracheophyta</taxon>
        <taxon>Spermatophyta</taxon>
        <taxon>Magnoliopsida</taxon>
        <taxon>Ranunculales</taxon>
        <taxon>Ranunculaceae</taxon>
        <taxon>Coptidoideae</taxon>
        <taxon>Coptis</taxon>
    </lineage>
</organism>
<gene>
    <name evidence="1" type="ORF">IFM89_026655</name>
</gene>
<evidence type="ECO:0000313" key="1">
    <source>
        <dbReference type="EMBL" id="KAF9593984.1"/>
    </source>
</evidence>
<sequence>MKKKKEKSKTHWCILVSEEDKEATFVEASKHGRYLLPSFVYEL</sequence>
<reference evidence="1 2" key="1">
    <citation type="submission" date="2020-10" db="EMBL/GenBank/DDBJ databases">
        <title>The Coptis chinensis genome and diversification of protoberbering-type alkaloids.</title>
        <authorList>
            <person name="Wang B."/>
            <person name="Shu S."/>
            <person name="Song C."/>
            <person name="Liu Y."/>
        </authorList>
    </citation>
    <scope>NUCLEOTIDE SEQUENCE [LARGE SCALE GENOMIC DNA]</scope>
    <source>
        <strain evidence="1">HL-2020</strain>
        <tissue evidence="1">Leaf</tissue>
    </source>
</reference>
<keyword evidence="2" id="KW-1185">Reference proteome</keyword>
<dbReference type="AlphaFoldDB" id="A0A835H6X6"/>
<proteinExistence type="predicted"/>
<comment type="caution">
    <text evidence="1">The sequence shown here is derived from an EMBL/GenBank/DDBJ whole genome shotgun (WGS) entry which is preliminary data.</text>
</comment>
<name>A0A835H6X6_9MAGN</name>
<dbReference type="Proteomes" id="UP000631114">
    <property type="component" value="Unassembled WGS sequence"/>
</dbReference>